<evidence type="ECO:0000259" key="1">
    <source>
        <dbReference type="Pfam" id="PF02036"/>
    </source>
</evidence>
<dbReference type="KEGG" id="hni:W911_07390"/>
<dbReference type="HOGENOM" id="CLU_108882_1_0_5"/>
<dbReference type="SUPFAM" id="SSF55718">
    <property type="entry name" value="SCP-like"/>
    <property type="match status" value="1"/>
</dbReference>
<keyword evidence="3" id="KW-1185">Reference proteome</keyword>
<evidence type="ECO:0000313" key="2">
    <source>
        <dbReference type="EMBL" id="AHB48246.1"/>
    </source>
</evidence>
<accession>V5SBG0</accession>
<gene>
    <name evidence="2" type="ORF">W911_07390</name>
</gene>
<dbReference type="AlphaFoldDB" id="V5SBG0"/>
<protein>
    <submittedName>
        <fullName evidence="2">Sterol-binding protein</fullName>
    </submittedName>
</protein>
<feature type="domain" description="SCP2" evidence="1">
    <location>
        <begin position="67"/>
        <end position="149"/>
    </location>
</feature>
<sequence length="198" mass="20829">MSRLQNGGKEEAMASAASQRIVRVPSAVARLLDPLPVAPLEIALRHLLAGILARHPALVDRIGADKPRRIAIAPTDVPFVIVLQTGNASIALKIERARSLPSVDATISGPLFALMGLVDGAFDGDALFFSRDLSIEGDMEAVLALRNAIDDADIDLLSEAAASMGRPAVPLALAGRRIATALARIMGESAADRREEAQ</sequence>
<dbReference type="Proteomes" id="UP000018542">
    <property type="component" value="Chromosome"/>
</dbReference>
<dbReference type="Pfam" id="PF02036">
    <property type="entry name" value="SCP2"/>
    <property type="match status" value="1"/>
</dbReference>
<dbReference type="EMBL" id="CP006912">
    <property type="protein sequence ID" value="AHB48246.1"/>
    <property type="molecule type" value="Genomic_DNA"/>
</dbReference>
<dbReference type="PATRIC" id="fig|1029756.8.peg.1548"/>
<name>V5SBG0_9HYPH</name>
<dbReference type="InterPro" id="IPR036527">
    <property type="entry name" value="SCP2_sterol-bd_dom_sf"/>
</dbReference>
<reference evidence="2 3" key="1">
    <citation type="journal article" date="2014" name="Genome Announc.">
        <title>Complete Genome Sequence of Hyphomicrobium nitrativorans Strain NL23, a Denitrifying Bacterium Isolated from Biofilm of a Methanol-Fed Denitrification System Treating Seawater at the Montreal Biodome.</title>
        <authorList>
            <person name="Martineau C."/>
            <person name="Villeneuve C."/>
            <person name="Mauffrey F."/>
            <person name="Villemur R."/>
        </authorList>
    </citation>
    <scope>NUCLEOTIDE SEQUENCE [LARGE SCALE GENOMIC DNA]</scope>
    <source>
        <strain evidence="2">NL23</strain>
    </source>
</reference>
<dbReference type="STRING" id="1029756.W911_07390"/>
<evidence type="ECO:0000313" key="3">
    <source>
        <dbReference type="Proteomes" id="UP000018542"/>
    </source>
</evidence>
<dbReference type="InterPro" id="IPR003033">
    <property type="entry name" value="SCP2_sterol-bd_dom"/>
</dbReference>
<organism evidence="2 3">
    <name type="scientific">Hyphomicrobium nitrativorans NL23</name>
    <dbReference type="NCBI Taxonomy" id="1029756"/>
    <lineage>
        <taxon>Bacteria</taxon>
        <taxon>Pseudomonadati</taxon>
        <taxon>Pseudomonadota</taxon>
        <taxon>Alphaproteobacteria</taxon>
        <taxon>Hyphomicrobiales</taxon>
        <taxon>Hyphomicrobiaceae</taxon>
        <taxon>Hyphomicrobium</taxon>
    </lineage>
</organism>
<proteinExistence type="predicted"/>